<keyword evidence="2" id="KW-1185">Reference proteome</keyword>
<dbReference type="AlphaFoldDB" id="A0A0C9W8M2"/>
<dbReference type="OrthoDB" id="2866718at2759"/>
<evidence type="ECO:0008006" key="3">
    <source>
        <dbReference type="Google" id="ProtNLM"/>
    </source>
</evidence>
<protein>
    <recommendedName>
        <fullName evidence="3">F-box domain-containing protein</fullName>
    </recommendedName>
</protein>
<reference evidence="1 2" key="1">
    <citation type="submission" date="2014-04" db="EMBL/GenBank/DDBJ databases">
        <title>Evolutionary Origins and Diversification of the Mycorrhizal Mutualists.</title>
        <authorList>
            <consortium name="DOE Joint Genome Institute"/>
            <consortium name="Mycorrhizal Genomics Consortium"/>
            <person name="Kohler A."/>
            <person name="Kuo A."/>
            <person name="Nagy L.G."/>
            <person name="Floudas D."/>
            <person name="Copeland A."/>
            <person name="Barry K.W."/>
            <person name="Cichocki N."/>
            <person name="Veneault-Fourrey C."/>
            <person name="LaButti K."/>
            <person name="Lindquist E.A."/>
            <person name="Lipzen A."/>
            <person name="Lundell T."/>
            <person name="Morin E."/>
            <person name="Murat C."/>
            <person name="Riley R."/>
            <person name="Ohm R."/>
            <person name="Sun H."/>
            <person name="Tunlid A."/>
            <person name="Henrissat B."/>
            <person name="Grigoriev I.V."/>
            <person name="Hibbett D.S."/>
            <person name="Martin F."/>
        </authorList>
    </citation>
    <scope>NUCLEOTIDE SEQUENCE [LARGE SCALE GENOMIC DNA]</scope>
    <source>
        <strain evidence="1 2">MD-312</strain>
    </source>
</reference>
<dbReference type="HOGENOM" id="CLU_023752_1_0_1"/>
<organism evidence="1 2">
    <name type="scientific">Hydnomerulius pinastri MD-312</name>
    <dbReference type="NCBI Taxonomy" id="994086"/>
    <lineage>
        <taxon>Eukaryota</taxon>
        <taxon>Fungi</taxon>
        <taxon>Dikarya</taxon>
        <taxon>Basidiomycota</taxon>
        <taxon>Agaricomycotina</taxon>
        <taxon>Agaricomycetes</taxon>
        <taxon>Agaricomycetidae</taxon>
        <taxon>Boletales</taxon>
        <taxon>Boletales incertae sedis</taxon>
        <taxon>Leucogyrophana</taxon>
    </lineage>
</organism>
<gene>
    <name evidence="1" type="ORF">HYDPIDRAFT_33559</name>
</gene>
<proteinExistence type="predicted"/>
<accession>A0A0C9W8M2</accession>
<dbReference type="SUPFAM" id="SSF52047">
    <property type="entry name" value="RNI-like"/>
    <property type="match status" value="1"/>
</dbReference>
<evidence type="ECO:0000313" key="2">
    <source>
        <dbReference type="Proteomes" id="UP000053820"/>
    </source>
</evidence>
<sequence length="517" mass="58564">MLQTAASALHTEEGPGLDQLIAQLRSLREREKKLEAEFEETRPQAALAQSRFDEFVAENNISFIDRLPNEISAAVLEDACDVDGSWITTFNFLEWLRVSHRWRDVIMKIPKLWATIDVTEKFTPDTLEAFLERSGEMPPHITLRPSKSDVNFEAQKTVLSLMKKLAVHSPRWCDLDIRAFGDRVMPSLISILDRETSSSLERLSIHNHSWAKDLPFPKFASPTGCPNLQSLKFVHYPCLDIIPTAHLTSLEVHLGPSRHPSALPLCDALLSARHLSHLVLNCPFEPFEDLDLKLHLPQLSSLDITISEFREHRGLEILFKSLSAPKLTNVEFDSRTTLRWGDLLTWDTFIPEGSPRFPLVCGIRIGRFIAQDTDSLNVAKAFPLVRDCSLWSDDLDIFLRSEAIDLWEDLESLTVRMSTGSSDLLRWLQRRQNLGKPPVAIKFDEAKYGHGWNIMRGYRKLAQCTPVELHAVRVDLTSMVISTSPPSIEINRTAHCTEIIEMVGRAIVSGQVTYGSD</sequence>
<dbReference type="EMBL" id="KN839899">
    <property type="protein sequence ID" value="KIJ59047.1"/>
    <property type="molecule type" value="Genomic_DNA"/>
</dbReference>
<dbReference type="InterPro" id="IPR032675">
    <property type="entry name" value="LRR_dom_sf"/>
</dbReference>
<evidence type="ECO:0000313" key="1">
    <source>
        <dbReference type="EMBL" id="KIJ59047.1"/>
    </source>
</evidence>
<name>A0A0C9W8M2_9AGAM</name>
<dbReference type="Gene3D" id="3.80.10.10">
    <property type="entry name" value="Ribonuclease Inhibitor"/>
    <property type="match status" value="1"/>
</dbReference>
<dbReference type="Proteomes" id="UP000053820">
    <property type="component" value="Unassembled WGS sequence"/>
</dbReference>